<keyword evidence="5" id="KW-1185">Reference proteome</keyword>
<organism evidence="3 5">
    <name type="scientific">Medicago truncatula</name>
    <name type="common">Barrel medic</name>
    <name type="synonym">Medicago tribuloides</name>
    <dbReference type="NCBI Taxonomy" id="3880"/>
    <lineage>
        <taxon>Eukaryota</taxon>
        <taxon>Viridiplantae</taxon>
        <taxon>Streptophyta</taxon>
        <taxon>Embryophyta</taxon>
        <taxon>Tracheophyta</taxon>
        <taxon>Spermatophyta</taxon>
        <taxon>Magnoliopsida</taxon>
        <taxon>eudicotyledons</taxon>
        <taxon>Gunneridae</taxon>
        <taxon>Pentapetalae</taxon>
        <taxon>rosids</taxon>
        <taxon>fabids</taxon>
        <taxon>Fabales</taxon>
        <taxon>Fabaceae</taxon>
        <taxon>Papilionoideae</taxon>
        <taxon>50 kb inversion clade</taxon>
        <taxon>NPAAA clade</taxon>
        <taxon>Hologalegina</taxon>
        <taxon>IRL clade</taxon>
        <taxon>Trifolieae</taxon>
        <taxon>Medicago</taxon>
    </lineage>
</organism>
<feature type="coiled-coil region" evidence="1">
    <location>
        <begin position="73"/>
        <end position="107"/>
    </location>
</feature>
<evidence type="ECO:0000313" key="4">
    <source>
        <dbReference type="EnsemblPlants" id="KEH16652"/>
    </source>
</evidence>
<gene>
    <name evidence="3" type="ORF">MTR_0125s0060</name>
</gene>
<dbReference type="EMBL" id="KL402850">
    <property type="protein sequence ID" value="KEH16652.1"/>
    <property type="molecule type" value="Genomic_DNA"/>
</dbReference>
<protein>
    <submittedName>
        <fullName evidence="3 4">Uncharacterized protein</fullName>
    </submittedName>
</protein>
<dbReference type="AlphaFoldDB" id="A0A072TGZ8"/>
<dbReference type="Proteomes" id="UP000002051">
    <property type="component" value="Unassembled WGS sequence"/>
</dbReference>
<evidence type="ECO:0000256" key="2">
    <source>
        <dbReference type="SAM" id="MobiDB-lite"/>
    </source>
</evidence>
<name>A0A072TGZ8_MEDTR</name>
<dbReference type="EnsemblPlants" id="KEH16652">
    <property type="protein sequence ID" value="KEH16652"/>
    <property type="gene ID" value="MTR_0125s0060"/>
</dbReference>
<evidence type="ECO:0000256" key="1">
    <source>
        <dbReference type="SAM" id="Coils"/>
    </source>
</evidence>
<keyword evidence="1" id="KW-0175">Coiled coil</keyword>
<reference evidence="3 5" key="2">
    <citation type="journal article" date="2014" name="BMC Genomics">
        <title>An improved genome release (version Mt4.0) for the model legume Medicago truncatula.</title>
        <authorList>
            <person name="Tang H."/>
            <person name="Krishnakumar V."/>
            <person name="Bidwell S."/>
            <person name="Rosen B."/>
            <person name="Chan A."/>
            <person name="Zhou S."/>
            <person name="Gentzbittel L."/>
            <person name="Childs K.L."/>
            <person name="Yandell M."/>
            <person name="Gundlach H."/>
            <person name="Mayer K.F."/>
            <person name="Schwartz D.C."/>
            <person name="Town C.D."/>
        </authorList>
    </citation>
    <scope>GENOME REANNOTATION</scope>
    <source>
        <strain evidence="3">A17</strain>
        <strain evidence="4 5">cv. Jemalong A17</strain>
    </source>
</reference>
<proteinExistence type="predicted"/>
<reference evidence="3 5" key="1">
    <citation type="journal article" date="2011" name="Nature">
        <title>The Medicago genome provides insight into the evolution of rhizobial symbioses.</title>
        <authorList>
            <person name="Young N.D."/>
            <person name="Debelle F."/>
            <person name="Oldroyd G.E."/>
            <person name="Geurts R."/>
            <person name="Cannon S.B."/>
            <person name="Udvardi M.K."/>
            <person name="Benedito V.A."/>
            <person name="Mayer K.F."/>
            <person name="Gouzy J."/>
            <person name="Schoof H."/>
            <person name="Van de Peer Y."/>
            <person name="Proost S."/>
            <person name="Cook D.R."/>
            <person name="Meyers B.C."/>
            <person name="Spannagl M."/>
            <person name="Cheung F."/>
            <person name="De Mita S."/>
            <person name="Krishnakumar V."/>
            <person name="Gundlach H."/>
            <person name="Zhou S."/>
            <person name="Mudge J."/>
            <person name="Bharti A.K."/>
            <person name="Murray J.D."/>
            <person name="Naoumkina M.A."/>
            <person name="Rosen B."/>
            <person name="Silverstein K.A."/>
            <person name="Tang H."/>
            <person name="Rombauts S."/>
            <person name="Zhao P.X."/>
            <person name="Zhou P."/>
            <person name="Barbe V."/>
            <person name="Bardou P."/>
            <person name="Bechner M."/>
            <person name="Bellec A."/>
            <person name="Berger A."/>
            <person name="Berges H."/>
            <person name="Bidwell S."/>
            <person name="Bisseling T."/>
            <person name="Choisne N."/>
            <person name="Couloux A."/>
            <person name="Denny R."/>
            <person name="Deshpande S."/>
            <person name="Dai X."/>
            <person name="Doyle J.J."/>
            <person name="Dudez A.M."/>
            <person name="Farmer A.D."/>
            <person name="Fouteau S."/>
            <person name="Franken C."/>
            <person name="Gibelin C."/>
            <person name="Gish J."/>
            <person name="Goldstein S."/>
            <person name="Gonzalez A.J."/>
            <person name="Green P.J."/>
            <person name="Hallab A."/>
            <person name="Hartog M."/>
            <person name="Hua A."/>
            <person name="Humphray S.J."/>
            <person name="Jeong D.H."/>
            <person name="Jing Y."/>
            <person name="Jocker A."/>
            <person name="Kenton S.M."/>
            <person name="Kim D.J."/>
            <person name="Klee K."/>
            <person name="Lai H."/>
            <person name="Lang C."/>
            <person name="Lin S."/>
            <person name="Macmil S.L."/>
            <person name="Magdelenat G."/>
            <person name="Matthews L."/>
            <person name="McCorrison J."/>
            <person name="Monaghan E.L."/>
            <person name="Mun J.H."/>
            <person name="Najar F.Z."/>
            <person name="Nicholson C."/>
            <person name="Noirot C."/>
            <person name="O'Bleness M."/>
            <person name="Paule C.R."/>
            <person name="Poulain J."/>
            <person name="Prion F."/>
            <person name="Qin B."/>
            <person name="Qu C."/>
            <person name="Retzel E.F."/>
            <person name="Riddle C."/>
            <person name="Sallet E."/>
            <person name="Samain S."/>
            <person name="Samson N."/>
            <person name="Sanders I."/>
            <person name="Saurat O."/>
            <person name="Scarpelli C."/>
            <person name="Schiex T."/>
            <person name="Segurens B."/>
            <person name="Severin A.J."/>
            <person name="Sherrier D.J."/>
            <person name="Shi R."/>
            <person name="Sims S."/>
            <person name="Singer S.R."/>
            <person name="Sinharoy S."/>
            <person name="Sterck L."/>
            <person name="Viollet A."/>
            <person name="Wang B.B."/>
            <person name="Wang K."/>
            <person name="Wang M."/>
            <person name="Wang X."/>
            <person name="Warfsmann J."/>
            <person name="Weissenbach J."/>
            <person name="White D.D."/>
            <person name="White J.D."/>
            <person name="Wiley G.B."/>
            <person name="Wincker P."/>
            <person name="Xing Y."/>
            <person name="Yang L."/>
            <person name="Yao Z."/>
            <person name="Ying F."/>
            <person name="Zhai J."/>
            <person name="Zhou L."/>
            <person name="Zuber A."/>
            <person name="Denarie J."/>
            <person name="Dixon R.A."/>
            <person name="May G.D."/>
            <person name="Schwartz D.C."/>
            <person name="Rogers J."/>
            <person name="Quetier F."/>
            <person name="Town C.D."/>
            <person name="Roe B.A."/>
        </authorList>
    </citation>
    <scope>NUCLEOTIDE SEQUENCE [LARGE SCALE GENOMIC DNA]</scope>
    <source>
        <strain evidence="3">A17</strain>
        <strain evidence="4 5">cv. Jemalong A17</strain>
    </source>
</reference>
<evidence type="ECO:0000313" key="5">
    <source>
        <dbReference type="Proteomes" id="UP000002051"/>
    </source>
</evidence>
<evidence type="ECO:0000313" key="3">
    <source>
        <dbReference type="EMBL" id="KEH16652.1"/>
    </source>
</evidence>
<reference evidence="4" key="3">
    <citation type="submission" date="2015-06" db="UniProtKB">
        <authorList>
            <consortium name="EnsemblPlants"/>
        </authorList>
    </citation>
    <scope>IDENTIFICATION</scope>
    <source>
        <strain evidence="4">cv. Jemalong A17</strain>
    </source>
</reference>
<sequence length="130" mass="14486">MFQTQMFEKHSQSGEISSQQPTEEIYNDIYMEIVGGINKKGRIFGLGSQVVVVKESLRPSPSISTDVASSEKVAAMEAKIEALTAELEKKIFEQETLKQKMERLEQMIGNIVPNMNTSMQQEGEGDNGNN</sequence>
<dbReference type="HOGENOM" id="CLU_1941266_0_0_1"/>
<accession>A0A072TGZ8</accession>
<feature type="region of interest" description="Disordered" evidence="2">
    <location>
        <begin position="1"/>
        <end position="20"/>
    </location>
</feature>